<evidence type="ECO:0000256" key="8">
    <source>
        <dbReference type="SAM" id="SignalP"/>
    </source>
</evidence>
<evidence type="ECO:0000256" key="3">
    <source>
        <dbReference type="ARBA" id="ARBA00022544"/>
    </source>
</evidence>
<evidence type="ECO:0000259" key="10">
    <source>
        <dbReference type="Pfam" id="PF25198"/>
    </source>
</evidence>
<proteinExistence type="inferred from homology"/>
<evidence type="ECO:0000256" key="2">
    <source>
        <dbReference type="ARBA" id="ARBA00007886"/>
    </source>
</evidence>
<name>A0A937K541_9CLOT</name>
<keyword evidence="12" id="KW-1185">Reference proteome</keyword>
<dbReference type="Pfam" id="PF25198">
    <property type="entry name" value="Spore_GerAC_N"/>
    <property type="match status" value="1"/>
</dbReference>
<evidence type="ECO:0000256" key="7">
    <source>
        <dbReference type="ARBA" id="ARBA00023288"/>
    </source>
</evidence>
<evidence type="ECO:0000259" key="9">
    <source>
        <dbReference type="Pfam" id="PF05504"/>
    </source>
</evidence>
<feature type="domain" description="Spore germination protein N-terminal" evidence="10">
    <location>
        <begin position="25"/>
        <end position="191"/>
    </location>
</feature>
<dbReference type="GO" id="GO:0016020">
    <property type="term" value="C:membrane"/>
    <property type="evidence" value="ECO:0007669"/>
    <property type="project" value="UniProtKB-SubCell"/>
</dbReference>
<dbReference type="PROSITE" id="PS51257">
    <property type="entry name" value="PROKAR_LIPOPROTEIN"/>
    <property type="match status" value="1"/>
</dbReference>
<dbReference type="NCBIfam" id="TIGR02887">
    <property type="entry name" value="spore_ger_x_C"/>
    <property type="match status" value="1"/>
</dbReference>
<dbReference type="AlphaFoldDB" id="A0A937K541"/>
<comment type="subcellular location">
    <subcellularLocation>
        <location evidence="1">Membrane</location>
        <topology evidence="1">Lipid-anchor</topology>
    </subcellularLocation>
</comment>
<dbReference type="PANTHER" id="PTHR35789">
    <property type="entry name" value="SPORE GERMINATION PROTEIN B3"/>
    <property type="match status" value="1"/>
</dbReference>
<sequence>MRKLKRTIGLLMAGILMAASTGCYNYRDINKVTFVTSAILDLDPFDNVVIYLECINPYRNTNESSDKGKRIVYAGTGKTFLEAIRDVGRSSSYKINFTQNRAYIFTENAARKGLKRHIDLIEKDQELLVKPDMFVYYGSLDPLIKFGDNDEYLGLYLNELTQKMKTTPTVLYMNTSDYLSERMAGNGTTVIGGLRFKEDIVGKKLELSGGGIFKGDRLVQNINADEGLSFNFLRDNVKSGTLEVRNPQDRDTFVTLEILKSKTKTDIQYDGQRVRLFKKIIINTSIAEAQGKLVVDENVINYIKTWEAENIKKHLSQVFSVYKNQNIDIFQVENRLSKKYSKVEIEDPIRLTDLIVDVDLNIEGTSKTKNSL</sequence>
<evidence type="ECO:0000256" key="4">
    <source>
        <dbReference type="ARBA" id="ARBA00022729"/>
    </source>
</evidence>
<keyword evidence="4 8" id="KW-0732">Signal</keyword>
<keyword evidence="5" id="KW-0472">Membrane</keyword>
<feature type="domain" description="Spore germination GerAC-like C-terminal" evidence="9">
    <location>
        <begin position="208"/>
        <end position="362"/>
    </location>
</feature>
<dbReference type="InterPro" id="IPR038501">
    <property type="entry name" value="Spore_GerAC_C_sf"/>
</dbReference>
<accession>A0A937K541</accession>
<keyword evidence="3" id="KW-0309">Germination</keyword>
<feature type="chain" id="PRO_5038447124" evidence="8">
    <location>
        <begin position="19"/>
        <end position="372"/>
    </location>
</feature>
<comment type="similarity">
    <text evidence="2">Belongs to the GerABKC lipoprotein family.</text>
</comment>
<keyword evidence="7" id="KW-0449">Lipoprotein</keyword>
<dbReference type="Pfam" id="PF05504">
    <property type="entry name" value="Spore_GerAC"/>
    <property type="match status" value="1"/>
</dbReference>
<evidence type="ECO:0000313" key="11">
    <source>
        <dbReference type="EMBL" id="MBL4933926.1"/>
    </source>
</evidence>
<reference evidence="11" key="1">
    <citation type="submission" date="2021-01" db="EMBL/GenBank/DDBJ databases">
        <title>Genome public.</title>
        <authorList>
            <person name="Liu C."/>
            <person name="Sun Q."/>
        </authorList>
    </citation>
    <scope>NUCLEOTIDE SEQUENCE</scope>
    <source>
        <strain evidence="11">YIM B02565</strain>
    </source>
</reference>
<evidence type="ECO:0000256" key="1">
    <source>
        <dbReference type="ARBA" id="ARBA00004635"/>
    </source>
</evidence>
<evidence type="ECO:0000256" key="5">
    <source>
        <dbReference type="ARBA" id="ARBA00023136"/>
    </source>
</evidence>
<dbReference type="Proteomes" id="UP000623681">
    <property type="component" value="Unassembled WGS sequence"/>
</dbReference>
<dbReference type="Gene3D" id="3.30.300.210">
    <property type="entry name" value="Nutrient germinant receptor protein C, domain 3"/>
    <property type="match status" value="1"/>
</dbReference>
<dbReference type="InterPro" id="IPR008844">
    <property type="entry name" value="Spore_GerAC-like"/>
</dbReference>
<evidence type="ECO:0000313" key="12">
    <source>
        <dbReference type="Proteomes" id="UP000623681"/>
    </source>
</evidence>
<dbReference type="InterPro" id="IPR057336">
    <property type="entry name" value="GerAC_N"/>
</dbReference>
<organism evidence="11 12">
    <name type="scientific">Clostridium paridis</name>
    <dbReference type="NCBI Taxonomy" id="2803863"/>
    <lineage>
        <taxon>Bacteria</taxon>
        <taxon>Bacillati</taxon>
        <taxon>Bacillota</taxon>
        <taxon>Clostridia</taxon>
        <taxon>Eubacteriales</taxon>
        <taxon>Clostridiaceae</taxon>
        <taxon>Clostridium</taxon>
    </lineage>
</organism>
<comment type="caution">
    <text evidence="11">The sequence shown here is derived from an EMBL/GenBank/DDBJ whole genome shotgun (WGS) entry which is preliminary data.</text>
</comment>
<dbReference type="PANTHER" id="PTHR35789:SF1">
    <property type="entry name" value="SPORE GERMINATION PROTEIN B3"/>
    <property type="match status" value="1"/>
</dbReference>
<protein>
    <submittedName>
        <fullName evidence="11">Ger(X)C family spore germination protein</fullName>
    </submittedName>
</protein>
<gene>
    <name evidence="11" type="ORF">JK634_19245</name>
</gene>
<dbReference type="EMBL" id="JAESWA010000029">
    <property type="protein sequence ID" value="MBL4933926.1"/>
    <property type="molecule type" value="Genomic_DNA"/>
</dbReference>
<feature type="signal peptide" evidence="8">
    <location>
        <begin position="1"/>
        <end position="18"/>
    </location>
</feature>
<keyword evidence="6" id="KW-0564">Palmitate</keyword>
<dbReference type="InterPro" id="IPR046953">
    <property type="entry name" value="Spore_GerAC-like_C"/>
</dbReference>
<dbReference type="RefSeq" id="WP_202769388.1">
    <property type="nucleotide sequence ID" value="NZ_JAESWA010000029.1"/>
</dbReference>
<dbReference type="GO" id="GO:0009847">
    <property type="term" value="P:spore germination"/>
    <property type="evidence" value="ECO:0007669"/>
    <property type="project" value="InterPro"/>
</dbReference>
<evidence type="ECO:0000256" key="6">
    <source>
        <dbReference type="ARBA" id="ARBA00023139"/>
    </source>
</evidence>